<feature type="chain" id="PRO_5019824155" description="DUF2950 family protein" evidence="1">
    <location>
        <begin position="41"/>
        <end position="320"/>
    </location>
</feature>
<name>A0A497XJY5_9PROT</name>
<evidence type="ECO:0000313" key="3">
    <source>
        <dbReference type="Proteomes" id="UP000268908"/>
    </source>
</evidence>
<reference evidence="2 3" key="1">
    <citation type="submission" date="2018-10" db="EMBL/GenBank/DDBJ databases">
        <title>Genomic Encyclopedia of Type Strains, Phase IV (KMG-IV): sequencing the most valuable type-strain genomes for metagenomic binning, comparative biology and taxonomic classification.</title>
        <authorList>
            <person name="Goeker M."/>
        </authorList>
    </citation>
    <scope>NUCLEOTIDE SEQUENCE [LARGE SCALE GENOMIC DNA]</scope>
    <source>
        <strain evidence="2 3">DSM 26916</strain>
    </source>
</reference>
<proteinExistence type="predicted"/>
<evidence type="ECO:0008006" key="4">
    <source>
        <dbReference type="Google" id="ProtNLM"/>
    </source>
</evidence>
<dbReference type="RefSeq" id="WP_121240169.1">
    <property type="nucleotide sequence ID" value="NZ_BHVV01000001.1"/>
</dbReference>
<organism evidence="2 3">
    <name type="scientific">Sulfurisoma sediminicola</name>
    <dbReference type="NCBI Taxonomy" id="1381557"/>
    <lineage>
        <taxon>Bacteria</taxon>
        <taxon>Pseudomonadati</taxon>
        <taxon>Pseudomonadota</taxon>
        <taxon>Betaproteobacteria</taxon>
        <taxon>Nitrosomonadales</taxon>
        <taxon>Sterolibacteriaceae</taxon>
        <taxon>Sulfurisoma</taxon>
    </lineage>
</organism>
<gene>
    <name evidence="2" type="ORF">DFR35_0807</name>
</gene>
<sequence length="320" mass="34374">MNPNRANNKAMTPMTSFGIKAGLSRLALVFLLALPLAATAADQQTFATPEAAVDALQAALKANDEAALTAIFGDRHKEMIGSGDAAQNAAERAKAAEALATFRVLDSRGEDRRVLLMGANAWPMPIPLVKTGNAWRFATEQGVDELLNRRIGGNERSAIHVLRAYVDAQRKYATADRDGDGVLQYAQKLASTPGKHDGLYWPADAAKGEEESPFGPLIAATAAYLKGHQKGDPYRGYHFRILTRQGKGAPGGAYNYVINGRMIAGFAMVAYPHDYGTGGVMSFIVSHNGKVYERNLGPNTDKLVAKMKAFDPAGWKEVAP</sequence>
<keyword evidence="3" id="KW-1185">Reference proteome</keyword>
<dbReference type="OrthoDB" id="108782at2"/>
<accession>A0A497XJY5</accession>
<dbReference type="EMBL" id="RCCI01000004">
    <property type="protein sequence ID" value="RLJ68253.1"/>
    <property type="molecule type" value="Genomic_DNA"/>
</dbReference>
<evidence type="ECO:0000313" key="2">
    <source>
        <dbReference type="EMBL" id="RLJ68253.1"/>
    </source>
</evidence>
<feature type="signal peptide" evidence="1">
    <location>
        <begin position="1"/>
        <end position="40"/>
    </location>
</feature>
<comment type="caution">
    <text evidence="2">The sequence shown here is derived from an EMBL/GenBank/DDBJ whole genome shotgun (WGS) entry which is preliminary data.</text>
</comment>
<protein>
    <recommendedName>
        <fullName evidence="4">DUF2950 family protein</fullName>
    </recommendedName>
</protein>
<dbReference type="AlphaFoldDB" id="A0A497XJY5"/>
<dbReference type="Proteomes" id="UP000268908">
    <property type="component" value="Unassembled WGS sequence"/>
</dbReference>
<keyword evidence="1" id="KW-0732">Signal</keyword>
<dbReference type="InterPro" id="IPR021556">
    <property type="entry name" value="DUF2950"/>
</dbReference>
<evidence type="ECO:0000256" key="1">
    <source>
        <dbReference type="SAM" id="SignalP"/>
    </source>
</evidence>
<dbReference type="Pfam" id="PF11453">
    <property type="entry name" value="DUF2950"/>
    <property type="match status" value="1"/>
</dbReference>